<organism evidence="6 7">
    <name type="scientific">Streptosporangium becharense</name>
    <dbReference type="NCBI Taxonomy" id="1816182"/>
    <lineage>
        <taxon>Bacteria</taxon>
        <taxon>Bacillati</taxon>
        <taxon>Actinomycetota</taxon>
        <taxon>Actinomycetes</taxon>
        <taxon>Streptosporangiales</taxon>
        <taxon>Streptosporangiaceae</taxon>
        <taxon>Streptosporangium</taxon>
    </lineage>
</organism>
<dbReference type="GO" id="GO:0008233">
    <property type="term" value="F:peptidase activity"/>
    <property type="evidence" value="ECO:0007669"/>
    <property type="project" value="UniProtKB-KW"/>
</dbReference>
<comment type="caution">
    <text evidence="6">The sequence shown here is derived from an EMBL/GenBank/DDBJ whole genome shotgun (WGS) entry which is preliminary data.</text>
</comment>
<accession>A0A7W9IPG2</accession>
<sequence length="266" mass="29742">METLRELDIVRAAAGAVRVTRADDDQAERQMPTMTVRFSPFSTWYEINSHWEGRFLERTERGAFSKTIAESGSRVKVLFNHGGDPQIGDKVLGLAENLREDPDAAAGDVPLFDTSYNRDLLPGIEAGAYGSSFMFRVIKDEWNDAPDRSEHNPEGLPERTIKEVRLLEFGPVTWPANPEATAGIRSMTDDFYARLRDRDPVRVADLEARVQRLRTPRDVQPLIGTAPAVGAAPAPSGEPAARHSGGLTPRERRWRRYPYLKEGASR</sequence>
<keyword evidence="3" id="KW-0378">Hydrolase</keyword>
<dbReference type="GO" id="GO:0006508">
    <property type="term" value="P:proteolysis"/>
    <property type="evidence" value="ECO:0007669"/>
    <property type="project" value="UniProtKB-KW"/>
</dbReference>
<evidence type="ECO:0000256" key="3">
    <source>
        <dbReference type="ARBA" id="ARBA00022801"/>
    </source>
</evidence>
<dbReference type="AlphaFoldDB" id="A0A7W9IPG2"/>
<feature type="compositionally biased region" description="Low complexity" evidence="4">
    <location>
        <begin position="227"/>
        <end position="239"/>
    </location>
</feature>
<evidence type="ECO:0000256" key="4">
    <source>
        <dbReference type="SAM" id="MobiDB-lite"/>
    </source>
</evidence>
<dbReference type="EMBL" id="JACHMP010000002">
    <property type="protein sequence ID" value="MBB5823779.1"/>
    <property type="molecule type" value="Genomic_DNA"/>
</dbReference>
<keyword evidence="2 6" id="KW-0645">Protease</keyword>
<feature type="domain" description="Prohead serine protease" evidence="5">
    <location>
        <begin position="42"/>
        <end position="184"/>
    </location>
</feature>
<keyword evidence="1" id="KW-1188">Viral release from host cell</keyword>
<gene>
    <name evidence="6" type="ORF">F4562_006928</name>
</gene>
<reference evidence="6 7" key="1">
    <citation type="submission" date="2020-08" db="EMBL/GenBank/DDBJ databases">
        <title>Sequencing the genomes of 1000 actinobacteria strains.</title>
        <authorList>
            <person name="Klenk H.-P."/>
        </authorList>
    </citation>
    <scope>NUCLEOTIDE SEQUENCE [LARGE SCALE GENOMIC DNA]</scope>
    <source>
        <strain evidence="6 7">DSM 46887</strain>
    </source>
</reference>
<dbReference type="RefSeq" id="WP_184538047.1">
    <property type="nucleotide sequence ID" value="NZ_JACHMP010000002.1"/>
</dbReference>
<protein>
    <submittedName>
        <fullName evidence="6">HK97 family phage prohead protease</fullName>
    </submittedName>
</protein>
<dbReference type="InterPro" id="IPR054613">
    <property type="entry name" value="Peptidase_S78_dom"/>
</dbReference>
<dbReference type="Pfam" id="PF04586">
    <property type="entry name" value="Peptidase_S78"/>
    <property type="match status" value="1"/>
</dbReference>
<dbReference type="Proteomes" id="UP000540685">
    <property type="component" value="Unassembled WGS sequence"/>
</dbReference>
<evidence type="ECO:0000256" key="1">
    <source>
        <dbReference type="ARBA" id="ARBA00022612"/>
    </source>
</evidence>
<proteinExistence type="predicted"/>
<name>A0A7W9IPG2_9ACTN</name>
<evidence type="ECO:0000256" key="2">
    <source>
        <dbReference type="ARBA" id="ARBA00022670"/>
    </source>
</evidence>
<keyword evidence="7" id="KW-1185">Reference proteome</keyword>
<evidence type="ECO:0000259" key="5">
    <source>
        <dbReference type="Pfam" id="PF04586"/>
    </source>
</evidence>
<evidence type="ECO:0000313" key="6">
    <source>
        <dbReference type="EMBL" id="MBB5823779.1"/>
    </source>
</evidence>
<feature type="region of interest" description="Disordered" evidence="4">
    <location>
        <begin position="227"/>
        <end position="266"/>
    </location>
</feature>
<evidence type="ECO:0000313" key="7">
    <source>
        <dbReference type="Proteomes" id="UP000540685"/>
    </source>
</evidence>